<evidence type="ECO:0000256" key="3">
    <source>
        <dbReference type="ARBA" id="ARBA00022840"/>
    </source>
</evidence>
<dbReference type="KEGG" id="afm:AFUA_1G16000"/>
<dbReference type="GO" id="GO:0035556">
    <property type="term" value="P:intracellular signal transduction"/>
    <property type="evidence" value="ECO:0000318"/>
    <property type="project" value="GO_Central"/>
</dbReference>
<dbReference type="SMART" id="SM00220">
    <property type="entry name" value="S_TKc"/>
    <property type="match status" value="1"/>
</dbReference>
<proteinExistence type="predicted"/>
<protein>
    <submittedName>
        <fullName evidence="5">Serine/threonine protein kinase, putative</fullName>
    </submittedName>
</protein>
<dbReference type="OrthoDB" id="5979581at2759"/>
<evidence type="ECO:0000256" key="1">
    <source>
        <dbReference type="ARBA" id="ARBA00022527"/>
    </source>
</evidence>
<dbReference type="GO" id="GO:0005524">
    <property type="term" value="F:ATP binding"/>
    <property type="evidence" value="ECO:0007669"/>
    <property type="project" value="UniProtKB-KW"/>
</dbReference>
<evidence type="ECO:0000313" key="6">
    <source>
        <dbReference type="Proteomes" id="UP000002530"/>
    </source>
</evidence>
<keyword evidence="5" id="KW-0808">Transferase</keyword>
<comment type="caution">
    <text evidence="5">The sequence shown here is derived from an EMBL/GenBank/DDBJ whole genome shotgun (WGS) entry which is preliminary data.</text>
</comment>
<dbReference type="SUPFAM" id="SSF56112">
    <property type="entry name" value="Protein kinase-like (PK-like)"/>
    <property type="match status" value="1"/>
</dbReference>
<dbReference type="GO" id="GO:0005634">
    <property type="term" value="C:nucleus"/>
    <property type="evidence" value="ECO:0000318"/>
    <property type="project" value="GO_Central"/>
</dbReference>
<evidence type="ECO:0000256" key="2">
    <source>
        <dbReference type="ARBA" id="ARBA00022741"/>
    </source>
</evidence>
<dbReference type="VEuPathDB" id="FungiDB:Afu1g16000"/>
<dbReference type="Pfam" id="PF00069">
    <property type="entry name" value="Pkinase"/>
    <property type="match status" value="1"/>
</dbReference>
<reference evidence="5 6" key="1">
    <citation type="journal article" date="2005" name="Nature">
        <title>Genomic sequence of the pathogenic and allergenic filamentous fungus Aspergillus fumigatus.</title>
        <authorList>
            <person name="Nierman W.C."/>
            <person name="Pain A."/>
            <person name="Anderson M.J."/>
            <person name="Wortman J.R."/>
            <person name="Kim H.S."/>
            <person name="Arroyo J."/>
            <person name="Berriman M."/>
            <person name="Abe K."/>
            <person name="Archer D.B."/>
            <person name="Bermejo C."/>
            <person name="Bennett J."/>
            <person name="Bowyer P."/>
            <person name="Chen D."/>
            <person name="Collins M."/>
            <person name="Coulsen R."/>
            <person name="Davies R."/>
            <person name="Dyer P.S."/>
            <person name="Farman M."/>
            <person name="Fedorova N."/>
            <person name="Fedorova N."/>
            <person name="Feldblyum T.V."/>
            <person name="Fischer R."/>
            <person name="Fosker N."/>
            <person name="Fraser A."/>
            <person name="Garcia J.L."/>
            <person name="Garcia M.J."/>
            <person name="Goble A."/>
            <person name="Goldman G.H."/>
            <person name="Gomi K."/>
            <person name="Griffith-Jones S."/>
            <person name="Gwilliam R."/>
            <person name="Haas B."/>
            <person name="Haas H."/>
            <person name="Harris D."/>
            <person name="Horiuchi H."/>
            <person name="Huang J."/>
            <person name="Humphray S."/>
            <person name="Jimenez J."/>
            <person name="Keller N."/>
            <person name="Khouri H."/>
            <person name="Kitamoto K."/>
            <person name="Kobayashi T."/>
            <person name="Konzack S."/>
            <person name="Kulkarni R."/>
            <person name="Kumagai T."/>
            <person name="Lafon A."/>
            <person name="Latge J.P."/>
            <person name="Li W."/>
            <person name="Lord A."/>
            <person name="Lu C."/>
            <person name="Majoros W.H."/>
            <person name="May G.S."/>
            <person name="Miller B.L."/>
            <person name="Mohamoud Y."/>
            <person name="Molina M."/>
            <person name="Monod M."/>
            <person name="Mouyna I."/>
            <person name="Mulligan S."/>
            <person name="Murphy L."/>
            <person name="O'Neil S."/>
            <person name="Paulsen I."/>
            <person name="Penalva M.A."/>
            <person name="Pertea M."/>
            <person name="Price C."/>
            <person name="Pritchard B.L."/>
            <person name="Quail M.A."/>
            <person name="Rabbinowitsch E."/>
            <person name="Rawlins N."/>
            <person name="Rajandream M.A."/>
            <person name="Reichard U."/>
            <person name="Renauld H."/>
            <person name="Robson G.D."/>
            <person name="Rodriguez de Cordoba S."/>
            <person name="Rodriguez-Pena J.M."/>
            <person name="Ronning C.M."/>
            <person name="Rutter S."/>
            <person name="Salzberg S.L."/>
            <person name="Sanchez M."/>
            <person name="Sanchez-Ferrero J.C."/>
            <person name="Saunders D."/>
            <person name="Seeger K."/>
            <person name="Squares R."/>
            <person name="Squares S."/>
            <person name="Takeuchi M."/>
            <person name="Tekaia F."/>
            <person name="Turner G."/>
            <person name="Vazquez de Aldana C.R."/>
            <person name="Weidman J."/>
            <person name="White O."/>
            <person name="Woodward J."/>
            <person name="Yu J.H."/>
            <person name="Fraser C."/>
            <person name="Galagan J.E."/>
            <person name="Asai K."/>
            <person name="Machida M."/>
            <person name="Hall N."/>
            <person name="Barrell B."/>
            <person name="Denning D.W."/>
        </authorList>
    </citation>
    <scope>NUCLEOTIDE SEQUENCE [LARGE SCALE GENOMIC DNA]</scope>
    <source>
        <strain evidence="5 6">Af293</strain>
    </source>
</reference>
<evidence type="ECO:0000259" key="4">
    <source>
        <dbReference type="PROSITE" id="PS50011"/>
    </source>
</evidence>
<dbReference type="OMA" id="ADHEEYE"/>
<dbReference type="InterPro" id="IPR000719">
    <property type="entry name" value="Prot_kinase_dom"/>
</dbReference>
<dbReference type="GeneID" id="3509991"/>
<accession>Q4WRK4</accession>
<dbReference type="Gene3D" id="1.10.510.10">
    <property type="entry name" value="Transferase(Phosphotransferase) domain 1"/>
    <property type="match status" value="1"/>
</dbReference>
<keyword evidence="6" id="KW-1185">Reference proteome</keyword>
<keyword evidence="5" id="KW-0418">Kinase</keyword>
<dbReference type="GO" id="GO:0004707">
    <property type="term" value="F:MAP kinase activity"/>
    <property type="evidence" value="ECO:0000318"/>
    <property type="project" value="GO_Central"/>
</dbReference>
<organism evidence="5 6">
    <name type="scientific">Aspergillus fumigatus (strain ATCC MYA-4609 / CBS 101355 / FGSC A1100 / Af293)</name>
    <name type="common">Neosartorya fumigata</name>
    <dbReference type="NCBI Taxonomy" id="330879"/>
    <lineage>
        <taxon>Eukaryota</taxon>
        <taxon>Fungi</taxon>
        <taxon>Dikarya</taxon>
        <taxon>Ascomycota</taxon>
        <taxon>Pezizomycotina</taxon>
        <taxon>Eurotiomycetes</taxon>
        <taxon>Eurotiomycetidae</taxon>
        <taxon>Eurotiales</taxon>
        <taxon>Aspergillaceae</taxon>
        <taxon>Aspergillus</taxon>
        <taxon>Aspergillus subgen. Fumigati</taxon>
    </lineage>
</organism>
<feature type="domain" description="Protein kinase" evidence="4">
    <location>
        <begin position="1"/>
        <end position="325"/>
    </location>
</feature>
<dbReference type="AlphaFoldDB" id="Q4WRK4"/>
<gene>
    <name evidence="5" type="ORF">AFUA_1G16000</name>
</gene>
<name>Q4WRK4_ASPFU</name>
<dbReference type="GO" id="GO:0005737">
    <property type="term" value="C:cytoplasm"/>
    <property type="evidence" value="ECO:0000318"/>
    <property type="project" value="GO_Central"/>
</dbReference>
<dbReference type="FunFam" id="1.10.510.10:FF:002461">
    <property type="entry name" value="Serine/threonine protein kinase, putative"/>
    <property type="match status" value="1"/>
</dbReference>
<keyword evidence="1 5" id="KW-0723">Serine/threonine-protein kinase</keyword>
<keyword evidence="2" id="KW-0547">Nucleotide-binding</keyword>
<dbReference type="PROSITE" id="PS50011">
    <property type="entry name" value="PROTEIN_KINASE_DOM"/>
    <property type="match status" value="1"/>
</dbReference>
<dbReference type="RefSeq" id="XP_752966.1">
    <property type="nucleotide sequence ID" value="XM_747873.1"/>
</dbReference>
<dbReference type="Proteomes" id="UP000002530">
    <property type="component" value="Unassembled WGS sequence"/>
</dbReference>
<dbReference type="InterPro" id="IPR011009">
    <property type="entry name" value="Kinase-like_dom_sf"/>
</dbReference>
<sequence>MTSSLRIGQFLRGQNGIYAVGKQLQETVWLASKRESNEPVIVKSVHHFRLQNERDVLNRFRSRTPYIRPLIDEIVEPSDPPAIVLRYLDDHLLNASISQRLTKLEIRYVARRILEALKVLHEDNFVHTGKCNYHLGYIHYLIFPEDIKPDNILVNYGQGDVRFTDVQVADCGSTVSSDSAYAKDGDLIGAPIWRSPEAQLQIGWGTPTDIWSFGALLITLLYGGNFFIFKPDVPADHDDYELKILQRQCEFFGPFPLTYREICPQEKLNALAYIMQSIPPERRKLFSRISEQEISKEDKEFVLKVMKLDPRDRPSAAELLQDKWFAA</sequence>
<dbReference type="HOGENOM" id="CLU_076146_0_0_1"/>
<dbReference type="InterPro" id="IPR050117">
    <property type="entry name" value="MAPK"/>
</dbReference>
<keyword evidence="3" id="KW-0067">ATP-binding</keyword>
<dbReference type="InParanoid" id="Q4WRK4"/>
<dbReference type="PANTHER" id="PTHR24055">
    <property type="entry name" value="MITOGEN-ACTIVATED PROTEIN KINASE"/>
    <property type="match status" value="1"/>
</dbReference>
<dbReference type="EMBL" id="AAHF01000004">
    <property type="protein sequence ID" value="EAL90928.1"/>
    <property type="molecule type" value="Genomic_DNA"/>
</dbReference>
<evidence type="ECO:0000313" key="5">
    <source>
        <dbReference type="EMBL" id="EAL90928.1"/>
    </source>
</evidence>